<dbReference type="Proteomes" id="UP000509704">
    <property type="component" value="Chromosome 5"/>
</dbReference>
<dbReference type="PANTHER" id="PTHR11063:SF8">
    <property type="entry name" value="DELTA-1-PYRROLINE-5-CARBOXYLATE SYNTHASE"/>
    <property type="match status" value="1"/>
</dbReference>
<sequence>MKTLRMSSYEEIAKNARLAGNILKTISNSDRSKILYKVHDGLKENSAAIEAANRLDLQISKNNGLSESLVKRLDLFKGDKFETMLQGIKDVADLEDPVGKIKMARELDDGLTLYQLTAPVGVILVIFESRPEVIANITALAIKSGNAGILKGGRESVNTFREMARIINSTIAKFEKETGVPEGAVQLIETRDDVSNLLMQDQYIDLVIPRGSNALVKQIKSSTKIPVLGHADGICSIYLDEEADLEKAKRITLDAKTNYPAGCNAVETLLINKKFPNWYEVLLNLSNEGDVTVHVTEEVKDAYVSKLKELNKYSAKIASKTVDINEEQDFDGEFLSLDCAVKFVSSTQNAIDHINTHSSKHTDAIITENEHDAELFLKGVDSSGVYWNASTRFADGFRYGFGTEVGISTSKIHARGPVGLDGLVTYQYQLRGNGQVASDYLGAGGKKAFVHKDLDIKNITL</sequence>
<dbReference type="GeneID" id="59236934"/>
<dbReference type="GO" id="GO:0055129">
    <property type="term" value="P:L-proline biosynthetic process"/>
    <property type="evidence" value="ECO:0007669"/>
    <property type="project" value="UniProtKB-UniPathway"/>
</dbReference>
<dbReference type="CDD" id="cd07079">
    <property type="entry name" value="ALDH_F18-19_ProA-GPR"/>
    <property type="match status" value="1"/>
</dbReference>
<evidence type="ECO:0000256" key="11">
    <source>
        <dbReference type="ARBA" id="ARBA00077451"/>
    </source>
</evidence>
<dbReference type="EMBL" id="CP058608">
    <property type="protein sequence ID" value="QLG73192.1"/>
    <property type="molecule type" value="Genomic_DNA"/>
</dbReference>
<keyword evidence="6" id="KW-0560">Oxidoreductase</keyword>
<dbReference type="InterPro" id="IPR012134">
    <property type="entry name" value="Glu-5-SA_DH"/>
</dbReference>
<gene>
    <name evidence="13" type="ORF">HG535_0E02760</name>
</gene>
<protein>
    <recommendedName>
        <fullName evidence="2">glutamate-5-semialdehyde dehydrogenase</fullName>
        <ecNumber evidence="2">1.2.1.41</ecNumber>
    </recommendedName>
    <alternativeName>
        <fullName evidence="11">Glutamate-5-semialdehyde dehydrogenase</fullName>
    </alternativeName>
    <alternativeName>
        <fullName evidence="10">Glutamyl-gamma-semialdehyde dehydrogenase</fullName>
    </alternativeName>
</protein>
<dbReference type="UniPathway" id="UPA00098">
    <property type="reaction ID" value="UER00360"/>
</dbReference>
<evidence type="ECO:0000256" key="8">
    <source>
        <dbReference type="ARBA" id="ARBA00059423"/>
    </source>
</evidence>
<dbReference type="InterPro" id="IPR000965">
    <property type="entry name" value="GPR_dom"/>
</dbReference>
<dbReference type="HAMAP" id="MF_00412">
    <property type="entry name" value="ProA"/>
    <property type="match status" value="1"/>
</dbReference>
<dbReference type="GO" id="GO:0050661">
    <property type="term" value="F:NADP binding"/>
    <property type="evidence" value="ECO:0007669"/>
    <property type="project" value="InterPro"/>
</dbReference>
<dbReference type="RefSeq" id="XP_037144919.1">
    <property type="nucleotide sequence ID" value="XM_037289024.1"/>
</dbReference>
<dbReference type="InterPro" id="IPR016163">
    <property type="entry name" value="Ald_DH_C"/>
</dbReference>
<dbReference type="AlphaFoldDB" id="A0A7H9B5Y1"/>
<evidence type="ECO:0000256" key="3">
    <source>
        <dbReference type="ARBA" id="ARBA00022605"/>
    </source>
</evidence>
<dbReference type="OrthoDB" id="1934954at2759"/>
<feature type="domain" description="Aldehyde dehydrogenase" evidence="12">
    <location>
        <begin position="8"/>
        <end position="274"/>
    </location>
</feature>
<evidence type="ECO:0000256" key="9">
    <source>
        <dbReference type="ARBA" id="ARBA00060997"/>
    </source>
</evidence>
<dbReference type="PANTHER" id="PTHR11063">
    <property type="entry name" value="GLUTAMATE SEMIALDEHYDE DEHYDROGENASE"/>
    <property type="match status" value="1"/>
</dbReference>
<evidence type="ECO:0000259" key="12">
    <source>
        <dbReference type="Pfam" id="PF00171"/>
    </source>
</evidence>
<dbReference type="Gene3D" id="3.40.605.10">
    <property type="entry name" value="Aldehyde Dehydrogenase, Chain A, domain 1"/>
    <property type="match status" value="1"/>
</dbReference>
<dbReference type="SUPFAM" id="SSF53720">
    <property type="entry name" value="ALDH-like"/>
    <property type="match status" value="1"/>
</dbReference>
<comment type="pathway">
    <text evidence="1">Amino-acid biosynthesis; L-proline biosynthesis; L-glutamate 5-semialdehyde from L-glutamate: step 2/2.</text>
</comment>
<evidence type="ECO:0000256" key="4">
    <source>
        <dbReference type="ARBA" id="ARBA00022650"/>
    </source>
</evidence>
<name>A0A7H9B5Y1_ZYGMR</name>
<dbReference type="InterPro" id="IPR016162">
    <property type="entry name" value="Ald_DH_N"/>
</dbReference>
<keyword evidence="14" id="KW-1185">Reference proteome</keyword>
<accession>A0A7H9B5Y1</accession>
<evidence type="ECO:0000313" key="14">
    <source>
        <dbReference type="Proteomes" id="UP000509704"/>
    </source>
</evidence>
<evidence type="ECO:0000313" key="13">
    <source>
        <dbReference type="EMBL" id="QLG73192.1"/>
    </source>
</evidence>
<dbReference type="Gene3D" id="3.40.309.10">
    <property type="entry name" value="Aldehyde Dehydrogenase, Chain A, domain 2"/>
    <property type="match status" value="1"/>
</dbReference>
<reference evidence="13 14" key="1">
    <citation type="submission" date="2020-07" db="EMBL/GenBank/DDBJ databases">
        <title>The yeast mating-type switching endonuclease HO is a domesticated member of an unorthodox homing genetic element family.</title>
        <authorList>
            <person name="Coughlan A.Y."/>
            <person name="Lombardi L."/>
            <person name="Braun-Galleani S."/>
            <person name="Martos A.R."/>
            <person name="Galeote V."/>
            <person name="Bigey F."/>
            <person name="Dequin S."/>
            <person name="Byrne K.P."/>
            <person name="Wolfe K.H."/>
        </authorList>
    </citation>
    <scope>NUCLEOTIDE SEQUENCE [LARGE SCALE GENOMIC DNA]</scope>
    <source>
        <strain evidence="13 14">NRRL Y-6702</strain>
    </source>
</reference>
<evidence type="ECO:0000256" key="6">
    <source>
        <dbReference type="ARBA" id="ARBA00023002"/>
    </source>
</evidence>
<comment type="function">
    <text evidence="8">Catalyzes the NADPH dependent reduction of L-gamma-glutamyl 5-phosphate into L-glutamate 5-semialdehyde and phosphate. The product spontaneously undergoes cyclization to form 1-pyrroline-5-carboxylate.</text>
</comment>
<keyword evidence="5" id="KW-0521">NADP</keyword>
<proteinExistence type="inferred from homology"/>
<comment type="catalytic activity">
    <reaction evidence="7">
        <text>L-glutamate 5-semialdehyde + phosphate + NADP(+) = L-glutamyl 5-phosphate + NADPH + H(+)</text>
        <dbReference type="Rhea" id="RHEA:19541"/>
        <dbReference type="ChEBI" id="CHEBI:15378"/>
        <dbReference type="ChEBI" id="CHEBI:43474"/>
        <dbReference type="ChEBI" id="CHEBI:57783"/>
        <dbReference type="ChEBI" id="CHEBI:58066"/>
        <dbReference type="ChEBI" id="CHEBI:58274"/>
        <dbReference type="ChEBI" id="CHEBI:58349"/>
        <dbReference type="EC" id="1.2.1.41"/>
    </reaction>
</comment>
<dbReference type="InterPro" id="IPR020593">
    <property type="entry name" value="G-glutamylP_reductase_CS"/>
</dbReference>
<evidence type="ECO:0000256" key="7">
    <source>
        <dbReference type="ARBA" id="ARBA00049024"/>
    </source>
</evidence>
<dbReference type="InterPro" id="IPR015590">
    <property type="entry name" value="Aldehyde_DH_dom"/>
</dbReference>
<evidence type="ECO:0000256" key="2">
    <source>
        <dbReference type="ARBA" id="ARBA00013002"/>
    </source>
</evidence>
<dbReference type="NCBIfam" id="TIGR00407">
    <property type="entry name" value="proA"/>
    <property type="match status" value="1"/>
</dbReference>
<dbReference type="InterPro" id="IPR016161">
    <property type="entry name" value="Ald_DH/histidinol_DH"/>
</dbReference>
<dbReference type="EC" id="1.2.1.41" evidence="2"/>
<dbReference type="PIRSF" id="PIRSF000151">
    <property type="entry name" value="GPR"/>
    <property type="match status" value="1"/>
</dbReference>
<dbReference type="PROSITE" id="PS01223">
    <property type="entry name" value="PROA"/>
    <property type="match status" value="1"/>
</dbReference>
<evidence type="ECO:0000256" key="10">
    <source>
        <dbReference type="ARBA" id="ARBA00075718"/>
    </source>
</evidence>
<comment type="similarity">
    <text evidence="9">Belongs to the gamma-glutamyl phosphate reductase family.</text>
</comment>
<dbReference type="NCBIfam" id="NF001221">
    <property type="entry name" value="PRK00197.1"/>
    <property type="match status" value="1"/>
</dbReference>
<keyword evidence="3" id="KW-0028">Amino-acid biosynthesis</keyword>
<organism evidence="13 14">
    <name type="scientific">Zygotorulaspora mrakii</name>
    <name type="common">Zygosaccharomyces mrakii</name>
    <dbReference type="NCBI Taxonomy" id="42260"/>
    <lineage>
        <taxon>Eukaryota</taxon>
        <taxon>Fungi</taxon>
        <taxon>Dikarya</taxon>
        <taxon>Ascomycota</taxon>
        <taxon>Saccharomycotina</taxon>
        <taxon>Saccharomycetes</taxon>
        <taxon>Saccharomycetales</taxon>
        <taxon>Saccharomycetaceae</taxon>
        <taxon>Zygotorulaspora</taxon>
    </lineage>
</organism>
<evidence type="ECO:0000256" key="1">
    <source>
        <dbReference type="ARBA" id="ARBA00004985"/>
    </source>
</evidence>
<dbReference type="KEGG" id="zmk:HG535_0E02760"/>
<dbReference type="FunFam" id="3.40.309.10:FF:000006">
    <property type="entry name" value="Gamma-glutamyl phosphate reductase"/>
    <property type="match status" value="1"/>
</dbReference>
<dbReference type="Pfam" id="PF00171">
    <property type="entry name" value="Aldedh"/>
    <property type="match status" value="1"/>
</dbReference>
<dbReference type="GO" id="GO:0004350">
    <property type="term" value="F:glutamate-5-semialdehyde dehydrogenase activity"/>
    <property type="evidence" value="ECO:0007669"/>
    <property type="project" value="UniProtKB-EC"/>
</dbReference>
<keyword evidence="4" id="KW-0641">Proline biosynthesis</keyword>
<evidence type="ECO:0000256" key="5">
    <source>
        <dbReference type="ARBA" id="ARBA00022857"/>
    </source>
</evidence>